<organism evidence="10 11">
    <name type="scientific">Paenibacillus oenotherae</name>
    <dbReference type="NCBI Taxonomy" id="1435645"/>
    <lineage>
        <taxon>Bacteria</taxon>
        <taxon>Bacillati</taxon>
        <taxon>Bacillota</taxon>
        <taxon>Bacilli</taxon>
        <taxon>Bacillales</taxon>
        <taxon>Paenibacillaceae</taxon>
        <taxon>Paenibacillus</taxon>
    </lineage>
</organism>
<feature type="transmembrane region" description="Helical" evidence="7">
    <location>
        <begin position="356"/>
        <end position="378"/>
    </location>
</feature>
<reference evidence="10 11" key="1">
    <citation type="submission" date="2021-07" db="EMBL/GenBank/DDBJ databases">
        <title>Paenibacillus radiodurans sp. nov., isolated from the southeastern edge of Tengger Desert.</title>
        <authorList>
            <person name="Zhang G."/>
        </authorList>
    </citation>
    <scope>NUCLEOTIDE SEQUENCE [LARGE SCALE GENOMIC DNA]</scope>
    <source>
        <strain evidence="10 11">DT7-4</strain>
    </source>
</reference>
<comment type="subcellular location">
    <subcellularLocation>
        <location evidence="1">Cell membrane</location>
        <topology evidence="1">Multi-pass membrane protein</topology>
    </subcellularLocation>
</comment>
<feature type="domain" description="ABC3 transporter permease C-terminal" evidence="8">
    <location>
        <begin position="276"/>
        <end position="388"/>
    </location>
</feature>
<dbReference type="PANTHER" id="PTHR30572">
    <property type="entry name" value="MEMBRANE COMPONENT OF TRANSPORTER-RELATED"/>
    <property type="match status" value="1"/>
</dbReference>
<dbReference type="PANTHER" id="PTHR30572:SF4">
    <property type="entry name" value="ABC TRANSPORTER PERMEASE YTRF"/>
    <property type="match status" value="1"/>
</dbReference>
<evidence type="ECO:0000256" key="2">
    <source>
        <dbReference type="ARBA" id="ARBA00022475"/>
    </source>
</evidence>
<dbReference type="Proteomes" id="UP000812277">
    <property type="component" value="Unassembled WGS sequence"/>
</dbReference>
<evidence type="ECO:0000259" key="9">
    <source>
        <dbReference type="Pfam" id="PF12704"/>
    </source>
</evidence>
<evidence type="ECO:0000259" key="8">
    <source>
        <dbReference type="Pfam" id="PF02687"/>
    </source>
</evidence>
<dbReference type="InterPro" id="IPR025857">
    <property type="entry name" value="MacB_PCD"/>
</dbReference>
<keyword evidence="11" id="KW-1185">Reference proteome</keyword>
<evidence type="ECO:0000256" key="3">
    <source>
        <dbReference type="ARBA" id="ARBA00022692"/>
    </source>
</evidence>
<feature type="transmembrane region" description="Helical" evidence="7">
    <location>
        <begin position="317"/>
        <end position="350"/>
    </location>
</feature>
<name>A0ABS7D6T4_9BACL</name>
<dbReference type="Pfam" id="PF02687">
    <property type="entry name" value="FtsX"/>
    <property type="match status" value="1"/>
</dbReference>
<dbReference type="Pfam" id="PF12704">
    <property type="entry name" value="MacB_PCD"/>
    <property type="match status" value="1"/>
</dbReference>
<sequence length="395" mass="43242">MKILIENFEIAISSIFDHKLRSLLTIFGIVIGVGAVIGVVAIGRGGESMLKSNLAGQQENTLTIIYVPNTDDFTFEKEAPAYFSDKDIIALRTIDQIKQIYALNESTVDVTYYQNNSGASLKGIDRTYWNAVKANIIEGRAFTDEEWEGGKRVVSITERLAGKLGEELPPIGAGSIIYINNEPFEITGIYTSKSESDLGIIIPRSLWPVLYDNDNIQSVDVQTYNADQLELVSKKAVDVLNSTSTLDGHYEVLNQELFKTILTTVTRVMTSVVGGISSISLVVGGVGVMNMMLVSVTERTREIGIRKALGASYQNILIQFLIESMILTTLGGMAGIIIGLVFANVVAYFAEWPPLIDLPIIGIGVLFSMVIGIFFGLLPANRAARKKPIEALRYE</sequence>
<accession>A0ABS7D6T4</accession>
<keyword evidence="5 7" id="KW-0472">Membrane</keyword>
<evidence type="ECO:0000256" key="4">
    <source>
        <dbReference type="ARBA" id="ARBA00022989"/>
    </source>
</evidence>
<protein>
    <submittedName>
        <fullName evidence="10">ABC transporter permease</fullName>
    </submittedName>
</protein>
<evidence type="ECO:0000313" key="10">
    <source>
        <dbReference type="EMBL" id="MBW7475498.1"/>
    </source>
</evidence>
<keyword evidence="2" id="KW-1003">Cell membrane</keyword>
<evidence type="ECO:0000256" key="5">
    <source>
        <dbReference type="ARBA" id="ARBA00023136"/>
    </source>
</evidence>
<feature type="transmembrane region" description="Helical" evidence="7">
    <location>
        <begin position="20"/>
        <end position="43"/>
    </location>
</feature>
<dbReference type="InterPro" id="IPR050250">
    <property type="entry name" value="Macrolide_Exporter_MacB"/>
</dbReference>
<evidence type="ECO:0000256" key="1">
    <source>
        <dbReference type="ARBA" id="ARBA00004651"/>
    </source>
</evidence>
<keyword evidence="3 7" id="KW-0812">Transmembrane</keyword>
<dbReference type="InterPro" id="IPR003838">
    <property type="entry name" value="ABC3_permease_C"/>
</dbReference>
<evidence type="ECO:0000256" key="7">
    <source>
        <dbReference type="SAM" id="Phobius"/>
    </source>
</evidence>
<feature type="domain" description="MacB-like periplasmic core" evidence="9">
    <location>
        <begin position="22"/>
        <end position="236"/>
    </location>
</feature>
<comment type="caution">
    <text evidence="10">The sequence shown here is derived from an EMBL/GenBank/DDBJ whole genome shotgun (WGS) entry which is preliminary data.</text>
</comment>
<proteinExistence type="inferred from homology"/>
<feature type="transmembrane region" description="Helical" evidence="7">
    <location>
        <begin position="272"/>
        <end position="296"/>
    </location>
</feature>
<evidence type="ECO:0000313" key="11">
    <source>
        <dbReference type="Proteomes" id="UP000812277"/>
    </source>
</evidence>
<dbReference type="EMBL" id="JAHZIJ010000007">
    <property type="protein sequence ID" value="MBW7475498.1"/>
    <property type="molecule type" value="Genomic_DNA"/>
</dbReference>
<dbReference type="RefSeq" id="WP_219872737.1">
    <property type="nucleotide sequence ID" value="NZ_JAHZIJ010000007.1"/>
</dbReference>
<keyword evidence="4 7" id="KW-1133">Transmembrane helix</keyword>
<gene>
    <name evidence="10" type="ORF">K0T92_12125</name>
</gene>
<comment type="similarity">
    <text evidence="6">Belongs to the ABC-4 integral membrane protein family.</text>
</comment>
<evidence type="ECO:0000256" key="6">
    <source>
        <dbReference type="ARBA" id="ARBA00038076"/>
    </source>
</evidence>